<evidence type="ECO:0000256" key="4">
    <source>
        <dbReference type="RuleBase" id="RU000384"/>
    </source>
</evidence>
<name>A0A918PFY0_9ACTN</name>
<dbReference type="PANTHER" id="PTHR43785">
    <property type="entry name" value="GAMMA-GLUTAMYLPUTRESCINE SYNTHETASE"/>
    <property type="match status" value="1"/>
</dbReference>
<comment type="similarity">
    <text evidence="1 3 4">Belongs to the glutamine synthetase family.</text>
</comment>
<organism evidence="6 7">
    <name type="scientific">Streptomyces poonensis</name>
    <dbReference type="NCBI Taxonomy" id="68255"/>
    <lineage>
        <taxon>Bacteria</taxon>
        <taxon>Bacillati</taxon>
        <taxon>Actinomycetota</taxon>
        <taxon>Actinomycetes</taxon>
        <taxon>Kitasatosporales</taxon>
        <taxon>Streptomycetaceae</taxon>
        <taxon>Streptomyces</taxon>
    </lineage>
</organism>
<dbReference type="GO" id="GO:0006542">
    <property type="term" value="P:glutamine biosynthetic process"/>
    <property type="evidence" value="ECO:0007669"/>
    <property type="project" value="InterPro"/>
</dbReference>
<evidence type="ECO:0000313" key="6">
    <source>
        <dbReference type="EMBL" id="GGZ05866.1"/>
    </source>
</evidence>
<comment type="caution">
    <text evidence="6">The sequence shown here is derived from an EMBL/GenBank/DDBJ whole genome shotgun (WGS) entry which is preliminary data.</text>
</comment>
<keyword evidence="7" id="KW-1185">Reference proteome</keyword>
<protein>
    <submittedName>
        <fullName evidence="6">Glutamine synthetase</fullName>
    </submittedName>
</protein>
<dbReference type="Pfam" id="PF00120">
    <property type="entry name" value="Gln-synt_C"/>
    <property type="match status" value="1"/>
</dbReference>
<dbReference type="SMART" id="SM01230">
    <property type="entry name" value="Gln-synt_C"/>
    <property type="match status" value="1"/>
</dbReference>
<keyword evidence="2" id="KW-0436">Ligase</keyword>
<dbReference type="Proteomes" id="UP000622166">
    <property type="component" value="Unassembled WGS sequence"/>
</dbReference>
<feature type="domain" description="GS catalytic" evidence="5">
    <location>
        <begin position="134"/>
        <end position="459"/>
    </location>
</feature>
<evidence type="ECO:0000259" key="5">
    <source>
        <dbReference type="PROSITE" id="PS51987"/>
    </source>
</evidence>
<dbReference type="PROSITE" id="PS51987">
    <property type="entry name" value="GS_CATALYTIC"/>
    <property type="match status" value="1"/>
</dbReference>
<reference evidence="6" key="1">
    <citation type="journal article" date="2014" name="Int. J. Syst. Evol. Microbiol.">
        <title>Complete genome sequence of Corynebacterium casei LMG S-19264T (=DSM 44701T), isolated from a smear-ripened cheese.</title>
        <authorList>
            <consortium name="US DOE Joint Genome Institute (JGI-PGF)"/>
            <person name="Walter F."/>
            <person name="Albersmeier A."/>
            <person name="Kalinowski J."/>
            <person name="Ruckert C."/>
        </authorList>
    </citation>
    <scope>NUCLEOTIDE SEQUENCE</scope>
    <source>
        <strain evidence="6">JCM 4815</strain>
    </source>
</reference>
<gene>
    <name evidence="6" type="primary">glnA4-1</name>
    <name evidence="6" type="ORF">GCM10010365_26420</name>
</gene>
<dbReference type="InterPro" id="IPR036651">
    <property type="entry name" value="Gln_synt_N_sf"/>
</dbReference>
<evidence type="ECO:0000256" key="1">
    <source>
        <dbReference type="ARBA" id="ARBA00009897"/>
    </source>
</evidence>
<dbReference type="SUPFAM" id="SSF54368">
    <property type="entry name" value="Glutamine synthetase, N-terminal domain"/>
    <property type="match status" value="1"/>
</dbReference>
<dbReference type="GO" id="GO:0004356">
    <property type="term" value="F:glutamine synthetase activity"/>
    <property type="evidence" value="ECO:0007669"/>
    <property type="project" value="InterPro"/>
</dbReference>
<accession>A0A918PFY0</accession>
<dbReference type="AlphaFoldDB" id="A0A918PFY0"/>
<dbReference type="SUPFAM" id="SSF55931">
    <property type="entry name" value="Glutamine synthetase/guanido kinase"/>
    <property type="match status" value="1"/>
</dbReference>
<reference evidence="6" key="2">
    <citation type="submission" date="2020-09" db="EMBL/GenBank/DDBJ databases">
        <authorList>
            <person name="Sun Q."/>
            <person name="Ohkuma M."/>
        </authorList>
    </citation>
    <scope>NUCLEOTIDE SEQUENCE</scope>
    <source>
        <strain evidence="6">JCM 4815</strain>
    </source>
</reference>
<dbReference type="InterPro" id="IPR014746">
    <property type="entry name" value="Gln_synth/guanido_kin_cat_dom"/>
</dbReference>
<proteinExistence type="inferred from homology"/>
<evidence type="ECO:0000313" key="7">
    <source>
        <dbReference type="Proteomes" id="UP000622166"/>
    </source>
</evidence>
<dbReference type="InterPro" id="IPR008146">
    <property type="entry name" value="Gln_synth_cat_dom"/>
</dbReference>
<evidence type="ECO:0000256" key="3">
    <source>
        <dbReference type="PROSITE-ProRule" id="PRU01331"/>
    </source>
</evidence>
<evidence type="ECO:0000256" key="2">
    <source>
        <dbReference type="ARBA" id="ARBA00022598"/>
    </source>
</evidence>
<dbReference type="Gene3D" id="3.30.590.10">
    <property type="entry name" value="Glutamine synthetase/guanido kinase, catalytic domain"/>
    <property type="match status" value="1"/>
</dbReference>
<sequence length="459" mass="49347">MTTHNEAQPSTPTGMITLDGLENWVDEGLITTVLPVLPDMGGNLRGKRLAAGKFMQAASQPGRPVAEACAYVLATDIDMSPAQDYDLTSWMAGFQDIAAMPDLGTLRVLRHQSGTALVHCDAAHPGGQPVPVAPRHLLRQQLDALTSEHGVELRAGLENEVVLYDATTLRPVTQHNLDYALQHPRALTDFFTQLERALAFSATPAESVKTEGAPGQIEVAFPYGPAMRACDDYTVYKHLLKEIAGEHGMLPTFMAAPQTGTASGLHVHVSLWQGDEPAFAATGPAELPEAMRHAIAGLLAALPDLAPLYAPNPNSYRRYQPYSFAPTHYTWGVDNRTCAIRVTGHGAGAHLEVRLPGADANPYLAVAAVCAGINYGLAHKMDPPEPWTGDGYEAEAGKGVVPVPSSLTTAARALESSSIANKYFGRDVVTHYATAAYQEVMTLGRLVPDTEINRYRERI</sequence>
<dbReference type="RefSeq" id="WP_189858431.1">
    <property type="nucleotide sequence ID" value="NZ_BMVW01000003.1"/>
</dbReference>
<dbReference type="EMBL" id="BMVW01000003">
    <property type="protein sequence ID" value="GGZ05866.1"/>
    <property type="molecule type" value="Genomic_DNA"/>
</dbReference>
<dbReference type="PANTHER" id="PTHR43785:SF12">
    <property type="entry name" value="TYPE-1 GLUTAMINE SYNTHETASE 2"/>
    <property type="match status" value="1"/>
</dbReference>